<feature type="compositionally biased region" description="Acidic residues" evidence="9">
    <location>
        <begin position="232"/>
        <end position="247"/>
    </location>
</feature>
<feature type="domain" description="Ubiquitin-like" evidence="10">
    <location>
        <begin position="3"/>
        <end position="62"/>
    </location>
</feature>
<evidence type="ECO:0000256" key="5">
    <source>
        <dbReference type="ARBA" id="ARBA00022664"/>
    </source>
</evidence>
<dbReference type="CDD" id="cd17039">
    <property type="entry name" value="Ubl_ubiquitin_like"/>
    <property type="match status" value="1"/>
</dbReference>
<reference evidence="11 12" key="1">
    <citation type="journal article" date="2024" name="Science">
        <title>Giant polyketide synthase enzymes in the biosynthesis of giant marine polyether toxins.</title>
        <authorList>
            <person name="Fallon T.R."/>
            <person name="Shende V.V."/>
            <person name="Wierzbicki I.H."/>
            <person name="Pendleton A.L."/>
            <person name="Watervoot N.F."/>
            <person name="Auber R.P."/>
            <person name="Gonzalez D.J."/>
            <person name="Wisecaver J.H."/>
            <person name="Moore B.S."/>
        </authorList>
    </citation>
    <scope>NUCLEOTIDE SEQUENCE [LARGE SCALE GENOMIC DNA]</scope>
    <source>
        <strain evidence="11 12">12B1</strain>
    </source>
</reference>
<evidence type="ECO:0000313" key="11">
    <source>
        <dbReference type="EMBL" id="KAL1529219.1"/>
    </source>
</evidence>
<keyword evidence="5" id="KW-0507">mRNA processing</keyword>
<dbReference type="PROSITE" id="PS50053">
    <property type="entry name" value="UBIQUITIN_2"/>
    <property type="match status" value="1"/>
</dbReference>
<dbReference type="GO" id="GO:0006397">
    <property type="term" value="P:mRNA processing"/>
    <property type="evidence" value="ECO:0007669"/>
    <property type="project" value="UniProtKB-KW"/>
</dbReference>
<keyword evidence="4" id="KW-0963">Cytoplasm</keyword>
<feature type="region of interest" description="Disordered" evidence="9">
    <location>
        <begin position="180"/>
        <end position="253"/>
    </location>
</feature>
<comment type="caution">
    <text evidence="11">The sequence shown here is derived from an EMBL/GenBank/DDBJ whole genome shotgun (WGS) entry which is preliminary data.</text>
</comment>
<feature type="compositionally biased region" description="Basic and acidic residues" evidence="9">
    <location>
        <begin position="122"/>
        <end position="139"/>
    </location>
</feature>
<evidence type="ECO:0000256" key="8">
    <source>
        <dbReference type="ARBA" id="ARBA00023306"/>
    </source>
</evidence>
<dbReference type="GO" id="GO:0005634">
    <property type="term" value="C:nucleus"/>
    <property type="evidence" value="ECO:0007669"/>
    <property type="project" value="UniProtKB-SubCell"/>
</dbReference>
<evidence type="ECO:0000256" key="4">
    <source>
        <dbReference type="ARBA" id="ARBA00022490"/>
    </source>
</evidence>
<dbReference type="InterPro" id="IPR029071">
    <property type="entry name" value="Ubiquitin-like_domsf"/>
</dbReference>
<evidence type="ECO:0000256" key="6">
    <source>
        <dbReference type="ARBA" id="ARBA00023187"/>
    </source>
</evidence>
<dbReference type="GO" id="GO:0005737">
    <property type="term" value="C:cytoplasm"/>
    <property type="evidence" value="ECO:0007669"/>
    <property type="project" value="UniProtKB-SubCell"/>
</dbReference>
<comment type="subcellular location">
    <subcellularLocation>
        <location evidence="2">Cytoplasm</location>
    </subcellularLocation>
    <subcellularLocation>
        <location evidence="1">Nucleus</location>
    </subcellularLocation>
</comment>
<evidence type="ECO:0000259" key="10">
    <source>
        <dbReference type="PROSITE" id="PS50053"/>
    </source>
</evidence>
<dbReference type="PANTHER" id="PTHR12786">
    <property type="entry name" value="SPLICING FACTOR SF3A-RELATED"/>
    <property type="match status" value="1"/>
</dbReference>
<sequence>MVLRVQVVSLSGRTIFADVPRGGTTGDLWRSLSEREGIPEELIRLTCAGVELHPEASLHQLNAPVKLLLRLCGGKGGFGAMLRTAGARGVKTTNFDACRDLNGRRLRHVNSEARLREWETQAEARKLKKQQEDARRGRPDPMAVPRFDDDEYEEMLEAARKRVAESFASAEAAKEGVLLAATADDREASPSTESSEASGGPSKKRPAAEDARGAPSKALKLAWDPLAALVEGEGEGETSSEEEEGEEDQKAVA</sequence>
<evidence type="ECO:0000256" key="1">
    <source>
        <dbReference type="ARBA" id="ARBA00004123"/>
    </source>
</evidence>
<name>A0AB34K5M6_PRYPA</name>
<organism evidence="11 12">
    <name type="scientific">Prymnesium parvum</name>
    <name type="common">Toxic golden alga</name>
    <dbReference type="NCBI Taxonomy" id="97485"/>
    <lineage>
        <taxon>Eukaryota</taxon>
        <taxon>Haptista</taxon>
        <taxon>Haptophyta</taxon>
        <taxon>Prymnesiophyceae</taxon>
        <taxon>Prymnesiales</taxon>
        <taxon>Prymnesiaceae</taxon>
        <taxon>Prymnesium</taxon>
    </lineage>
</organism>
<dbReference type="SUPFAM" id="SSF54236">
    <property type="entry name" value="Ubiquitin-like"/>
    <property type="match status" value="1"/>
</dbReference>
<proteinExistence type="inferred from homology"/>
<dbReference type="InterPro" id="IPR000626">
    <property type="entry name" value="Ubiquitin-like_dom"/>
</dbReference>
<feature type="compositionally biased region" description="Low complexity" evidence="9">
    <location>
        <begin position="189"/>
        <end position="201"/>
    </location>
</feature>
<keyword evidence="8" id="KW-0131">Cell cycle</keyword>
<dbReference type="AlphaFoldDB" id="A0AB34K5M6"/>
<evidence type="ECO:0000313" key="12">
    <source>
        <dbReference type="Proteomes" id="UP001515480"/>
    </source>
</evidence>
<keyword evidence="12" id="KW-1185">Reference proteome</keyword>
<evidence type="ECO:0000256" key="2">
    <source>
        <dbReference type="ARBA" id="ARBA00004496"/>
    </source>
</evidence>
<dbReference type="Pfam" id="PF22782">
    <property type="entry name" value="SDE2"/>
    <property type="match status" value="1"/>
</dbReference>
<keyword evidence="6" id="KW-0508">mRNA splicing</keyword>
<comment type="similarity">
    <text evidence="3">Belongs to the SDE2 family.</text>
</comment>
<keyword evidence="7" id="KW-0539">Nucleus</keyword>
<evidence type="ECO:0000256" key="9">
    <source>
        <dbReference type="SAM" id="MobiDB-lite"/>
    </source>
</evidence>
<dbReference type="PANTHER" id="PTHR12786:SF1">
    <property type="entry name" value="SPLICING REGULATOR SDE2"/>
    <property type="match status" value="1"/>
</dbReference>
<dbReference type="InterPro" id="IPR053822">
    <property type="entry name" value="SDE2-like_dom"/>
</dbReference>
<feature type="region of interest" description="Disordered" evidence="9">
    <location>
        <begin position="122"/>
        <end position="149"/>
    </location>
</feature>
<dbReference type="Gene3D" id="3.10.20.90">
    <property type="entry name" value="Phosphatidylinositol 3-kinase Catalytic Subunit, Chain A, domain 1"/>
    <property type="match status" value="1"/>
</dbReference>
<accession>A0AB34K5M6</accession>
<dbReference type="Proteomes" id="UP001515480">
    <property type="component" value="Unassembled WGS sequence"/>
</dbReference>
<dbReference type="EMBL" id="JBGBPQ010000001">
    <property type="protein sequence ID" value="KAL1529219.1"/>
    <property type="molecule type" value="Genomic_DNA"/>
</dbReference>
<evidence type="ECO:0000256" key="3">
    <source>
        <dbReference type="ARBA" id="ARBA00008726"/>
    </source>
</evidence>
<protein>
    <recommendedName>
        <fullName evidence="10">Ubiquitin-like domain-containing protein</fullName>
    </recommendedName>
</protein>
<dbReference type="InterPro" id="IPR051421">
    <property type="entry name" value="RNA_Proc_DNA_Dmg_Regulator"/>
</dbReference>
<evidence type="ECO:0000256" key="7">
    <source>
        <dbReference type="ARBA" id="ARBA00023242"/>
    </source>
</evidence>
<dbReference type="GO" id="GO:0008380">
    <property type="term" value="P:RNA splicing"/>
    <property type="evidence" value="ECO:0007669"/>
    <property type="project" value="UniProtKB-KW"/>
</dbReference>
<gene>
    <name evidence="11" type="ORF">AB1Y20_000175</name>
</gene>